<gene>
    <name evidence="12" type="ORF">M427DRAFT_461682</name>
</gene>
<reference evidence="12 13" key="1">
    <citation type="journal article" date="2015" name="Genome Biol. Evol.">
        <title>Phylogenomic analyses indicate that early fungi evolved digesting cell walls of algal ancestors of land plants.</title>
        <authorList>
            <person name="Chang Y."/>
            <person name="Wang S."/>
            <person name="Sekimoto S."/>
            <person name="Aerts A.L."/>
            <person name="Choi C."/>
            <person name="Clum A."/>
            <person name="LaButti K.M."/>
            <person name="Lindquist E.A."/>
            <person name="Yee Ngan C."/>
            <person name="Ohm R.A."/>
            <person name="Salamov A.A."/>
            <person name="Grigoriev I.V."/>
            <person name="Spatafora J.W."/>
            <person name="Berbee M.L."/>
        </authorList>
    </citation>
    <scope>NUCLEOTIDE SEQUENCE [LARGE SCALE GENOMIC DNA]</scope>
    <source>
        <strain evidence="12 13">JEL478</strain>
    </source>
</reference>
<dbReference type="SMART" id="SM00027">
    <property type="entry name" value="EH"/>
    <property type="match status" value="1"/>
</dbReference>
<dbReference type="PROSITE" id="PS50031">
    <property type="entry name" value="EH"/>
    <property type="match status" value="2"/>
</dbReference>
<accession>A0A139A2L2</accession>
<dbReference type="PANTHER" id="PTHR11216">
    <property type="entry name" value="EH DOMAIN"/>
    <property type="match status" value="1"/>
</dbReference>
<name>A0A139A2L2_GONPJ</name>
<dbReference type="AlphaFoldDB" id="A0A139A2L2"/>
<evidence type="ECO:0000256" key="1">
    <source>
        <dbReference type="ARBA" id="ARBA00004125"/>
    </source>
</evidence>
<feature type="compositionally biased region" description="Polar residues" evidence="10">
    <location>
        <begin position="184"/>
        <end position="193"/>
    </location>
</feature>
<dbReference type="STRING" id="1344416.A0A139A2L2"/>
<keyword evidence="7" id="KW-0175">Coiled coil</keyword>
<evidence type="ECO:0000256" key="5">
    <source>
        <dbReference type="ARBA" id="ARBA00022583"/>
    </source>
</evidence>
<keyword evidence="6" id="KW-0677">Repeat</keyword>
<dbReference type="GO" id="GO:0016197">
    <property type="term" value="P:endosomal transport"/>
    <property type="evidence" value="ECO:0007669"/>
    <property type="project" value="TreeGrafter"/>
</dbReference>
<protein>
    <recommendedName>
        <fullName evidence="11">EH domain-containing protein</fullName>
    </recommendedName>
</protein>
<dbReference type="InterPro" id="IPR011992">
    <property type="entry name" value="EF-hand-dom_pair"/>
</dbReference>
<dbReference type="GO" id="GO:0030479">
    <property type="term" value="C:actin cortical patch"/>
    <property type="evidence" value="ECO:0007669"/>
    <property type="project" value="UniProtKB-SubCell"/>
</dbReference>
<evidence type="ECO:0000256" key="3">
    <source>
        <dbReference type="ARBA" id="ARBA00004413"/>
    </source>
</evidence>
<dbReference type="Pfam" id="PF12763">
    <property type="entry name" value="EH"/>
    <property type="match status" value="1"/>
</dbReference>
<keyword evidence="8" id="KW-0472">Membrane</keyword>
<keyword evidence="13" id="KW-1185">Reference proteome</keyword>
<feature type="compositionally biased region" description="Low complexity" evidence="10">
    <location>
        <begin position="145"/>
        <end position="183"/>
    </location>
</feature>
<dbReference type="GO" id="GO:0005886">
    <property type="term" value="C:plasma membrane"/>
    <property type="evidence" value="ECO:0007669"/>
    <property type="project" value="TreeGrafter"/>
</dbReference>
<keyword evidence="5" id="KW-0254">Endocytosis</keyword>
<evidence type="ECO:0000256" key="8">
    <source>
        <dbReference type="ARBA" id="ARBA00023136"/>
    </source>
</evidence>
<evidence type="ECO:0000256" key="4">
    <source>
        <dbReference type="ARBA" id="ARBA00022490"/>
    </source>
</evidence>
<evidence type="ECO:0000313" key="12">
    <source>
        <dbReference type="EMBL" id="KXS10785.1"/>
    </source>
</evidence>
<evidence type="ECO:0000256" key="2">
    <source>
        <dbReference type="ARBA" id="ARBA00004134"/>
    </source>
</evidence>
<evidence type="ECO:0000256" key="7">
    <source>
        <dbReference type="ARBA" id="ARBA00023054"/>
    </source>
</evidence>
<dbReference type="GO" id="GO:0005768">
    <property type="term" value="C:endosome"/>
    <property type="evidence" value="ECO:0007669"/>
    <property type="project" value="UniProtKB-SubCell"/>
</dbReference>
<dbReference type="PANTHER" id="PTHR11216:SF173">
    <property type="entry name" value="ACTIN CYTOSKELETON-REGULATORY COMPLEX PROTEIN PAN1"/>
    <property type="match status" value="1"/>
</dbReference>
<keyword evidence="4" id="KW-0963">Cytoplasm</keyword>
<feature type="domain" description="EH" evidence="11">
    <location>
        <begin position="25"/>
        <end position="84"/>
    </location>
</feature>
<organism evidence="12 13">
    <name type="scientific">Gonapodya prolifera (strain JEL478)</name>
    <name type="common">Monoblepharis prolifera</name>
    <dbReference type="NCBI Taxonomy" id="1344416"/>
    <lineage>
        <taxon>Eukaryota</taxon>
        <taxon>Fungi</taxon>
        <taxon>Fungi incertae sedis</taxon>
        <taxon>Chytridiomycota</taxon>
        <taxon>Chytridiomycota incertae sedis</taxon>
        <taxon>Monoblepharidomycetes</taxon>
        <taxon>Monoblepharidales</taxon>
        <taxon>Gonapodyaceae</taxon>
        <taxon>Gonapodya</taxon>
    </lineage>
</organism>
<dbReference type="InterPro" id="IPR000261">
    <property type="entry name" value="EH_dom"/>
</dbReference>
<feature type="region of interest" description="Disordered" evidence="10">
    <location>
        <begin position="140"/>
        <end position="194"/>
    </location>
</feature>
<dbReference type="EMBL" id="KQ965814">
    <property type="protein sequence ID" value="KXS10785.1"/>
    <property type="molecule type" value="Genomic_DNA"/>
</dbReference>
<evidence type="ECO:0000256" key="10">
    <source>
        <dbReference type="SAM" id="MobiDB-lite"/>
    </source>
</evidence>
<comment type="subcellular location">
    <subcellularLocation>
        <location evidence="3">Cell membrane</location>
        <topology evidence="3">Peripheral membrane protein</topology>
        <orientation evidence="3">Cytoplasmic side</orientation>
    </subcellularLocation>
    <subcellularLocation>
        <location evidence="2">Cytoplasm</location>
        <location evidence="2">Cytoskeleton</location>
        <location evidence="2">Actin patch</location>
    </subcellularLocation>
    <subcellularLocation>
        <location evidence="1">Endosome membrane</location>
        <topology evidence="1">Peripheral membrane protein</topology>
        <orientation evidence="1">Cytoplasmic side</orientation>
    </subcellularLocation>
</comment>
<dbReference type="GO" id="GO:0006897">
    <property type="term" value="P:endocytosis"/>
    <property type="evidence" value="ECO:0007669"/>
    <property type="project" value="TreeGrafter"/>
</dbReference>
<dbReference type="Proteomes" id="UP000070544">
    <property type="component" value="Unassembled WGS sequence"/>
</dbReference>
<keyword evidence="9" id="KW-0206">Cytoskeleton</keyword>
<evidence type="ECO:0000259" key="11">
    <source>
        <dbReference type="PROSITE" id="PS50031"/>
    </source>
</evidence>
<feature type="domain" description="EH" evidence="11">
    <location>
        <begin position="198"/>
        <end position="240"/>
    </location>
</feature>
<feature type="region of interest" description="Disordered" evidence="10">
    <location>
        <begin position="99"/>
        <end position="120"/>
    </location>
</feature>
<proteinExistence type="predicted"/>
<evidence type="ECO:0000313" key="13">
    <source>
        <dbReference type="Proteomes" id="UP000070544"/>
    </source>
</evidence>
<evidence type="ECO:0000256" key="6">
    <source>
        <dbReference type="ARBA" id="ARBA00022737"/>
    </source>
</evidence>
<dbReference type="Gene3D" id="1.10.238.10">
    <property type="entry name" value="EF-hand"/>
    <property type="match status" value="2"/>
</dbReference>
<sequence length="240" mass="27072">MSSVDMRPRFSGREDRLEGWLRVVRDLLQRFGLPNEYLAKIWSLSSITPNPANPGLSLPEFLLACHLCRLSVTSRQPPPDYLPDNYRAEVVQAVFNLRGGQQQQQQQPQQSFQLPQQQFANQQQQFMNTQSIARPAMQPQPIMSPQAAGPSFAQFQQPQQPQSFSQPQSFQQSQSFANQSQSFTAPSSASPWTITPADRATFDQVFRAWDPRNTGYVLGDTAREIFGQSGLAANVLARIW</sequence>
<dbReference type="OrthoDB" id="1716625at2759"/>
<evidence type="ECO:0000256" key="9">
    <source>
        <dbReference type="ARBA" id="ARBA00023212"/>
    </source>
</evidence>
<dbReference type="SUPFAM" id="SSF47473">
    <property type="entry name" value="EF-hand"/>
    <property type="match status" value="2"/>
</dbReference>
<feature type="compositionally biased region" description="Low complexity" evidence="10">
    <location>
        <begin position="101"/>
        <end position="120"/>
    </location>
</feature>